<proteinExistence type="predicted"/>
<organism evidence="8 9">
    <name type="scientific">Digitaria exilis</name>
    <dbReference type="NCBI Taxonomy" id="1010633"/>
    <lineage>
        <taxon>Eukaryota</taxon>
        <taxon>Viridiplantae</taxon>
        <taxon>Streptophyta</taxon>
        <taxon>Embryophyta</taxon>
        <taxon>Tracheophyta</taxon>
        <taxon>Spermatophyta</taxon>
        <taxon>Magnoliopsida</taxon>
        <taxon>Liliopsida</taxon>
        <taxon>Poales</taxon>
        <taxon>Poaceae</taxon>
        <taxon>PACMAD clade</taxon>
        <taxon>Panicoideae</taxon>
        <taxon>Panicodae</taxon>
        <taxon>Paniceae</taxon>
        <taxon>Anthephorinae</taxon>
        <taxon>Digitaria</taxon>
    </lineage>
</organism>
<dbReference type="PRINTS" id="PR00367">
    <property type="entry name" value="ETHRSPELEMNT"/>
</dbReference>
<dbReference type="CDD" id="cd00018">
    <property type="entry name" value="AP2"/>
    <property type="match status" value="1"/>
</dbReference>
<evidence type="ECO:0000313" key="9">
    <source>
        <dbReference type="Proteomes" id="UP000636709"/>
    </source>
</evidence>
<dbReference type="SMART" id="SM00380">
    <property type="entry name" value="AP2"/>
    <property type="match status" value="1"/>
</dbReference>
<dbReference type="SUPFAM" id="SSF54171">
    <property type="entry name" value="DNA-binding domain"/>
    <property type="match status" value="1"/>
</dbReference>
<dbReference type="InterPro" id="IPR016177">
    <property type="entry name" value="DNA-bd_dom_sf"/>
</dbReference>
<comment type="subcellular location">
    <subcellularLocation>
        <location evidence="1">Nucleus</location>
    </subcellularLocation>
</comment>
<dbReference type="Gene3D" id="3.30.730.10">
    <property type="entry name" value="AP2/ERF domain"/>
    <property type="match status" value="1"/>
</dbReference>
<feature type="compositionally biased region" description="Low complexity" evidence="6">
    <location>
        <begin position="161"/>
        <end position="172"/>
    </location>
</feature>
<dbReference type="AlphaFoldDB" id="A0A835BCX5"/>
<dbReference type="PANTHER" id="PTHR31190:SF269">
    <property type="entry name" value="EREBP TRANSCRIPTION FACTOR"/>
    <property type="match status" value="1"/>
</dbReference>
<name>A0A835BCX5_9POAL</name>
<dbReference type="InterPro" id="IPR036955">
    <property type="entry name" value="AP2/ERF_dom_sf"/>
</dbReference>
<keyword evidence="9" id="KW-1185">Reference proteome</keyword>
<feature type="domain" description="AP2/ERF" evidence="7">
    <location>
        <begin position="64"/>
        <end position="121"/>
    </location>
</feature>
<evidence type="ECO:0000256" key="3">
    <source>
        <dbReference type="ARBA" id="ARBA00023125"/>
    </source>
</evidence>
<keyword evidence="2" id="KW-0805">Transcription regulation</keyword>
<dbReference type="PANTHER" id="PTHR31190">
    <property type="entry name" value="DNA-BINDING DOMAIN"/>
    <property type="match status" value="1"/>
</dbReference>
<evidence type="ECO:0000256" key="6">
    <source>
        <dbReference type="SAM" id="MobiDB-lite"/>
    </source>
</evidence>
<reference evidence="8" key="1">
    <citation type="submission" date="2020-07" db="EMBL/GenBank/DDBJ databases">
        <title>Genome sequence and genetic diversity analysis of an under-domesticated orphan crop, white fonio (Digitaria exilis).</title>
        <authorList>
            <person name="Bennetzen J.L."/>
            <person name="Chen S."/>
            <person name="Ma X."/>
            <person name="Wang X."/>
            <person name="Yssel A.E.J."/>
            <person name="Chaluvadi S.R."/>
            <person name="Johnson M."/>
            <person name="Gangashetty P."/>
            <person name="Hamidou F."/>
            <person name="Sanogo M.D."/>
            <person name="Zwaenepoel A."/>
            <person name="Wallace J."/>
            <person name="Van De Peer Y."/>
            <person name="Van Deynze A."/>
        </authorList>
    </citation>
    <scope>NUCLEOTIDE SEQUENCE</scope>
    <source>
        <tissue evidence="8">Leaves</tissue>
    </source>
</reference>
<dbReference type="GO" id="GO:0003700">
    <property type="term" value="F:DNA-binding transcription factor activity"/>
    <property type="evidence" value="ECO:0007669"/>
    <property type="project" value="InterPro"/>
</dbReference>
<dbReference type="FunFam" id="3.30.730.10:FF:000001">
    <property type="entry name" value="Ethylene-responsive transcription factor 2"/>
    <property type="match status" value="1"/>
</dbReference>
<dbReference type="InterPro" id="IPR001471">
    <property type="entry name" value="AP2/ERF_dom"/>
</dbReference>
<evidence type="ECO:0000256" key="2">
    <source>
        <dbReference type="ARBA" id="ARBA00023015"/>
    </source>
</evidence>
<evidence type="ECO:0000313" key="8">
    <source>
        <dbReference type="EMBL" id="KAF8690417.1"/>
    </source>
</evidence>
<accession>A0A835BCX5</accession>
<dbReference type="Pfam" id="PF00847">
    <property type="entry name" value="AP2"/>
    <property type="match status" value="1"/>
</dbReference>
<dbReference type="OrthoDB" id="631165at2759"/>
<evidence type="ECO:0000256" key="1">
    <source>
        <dbReference type="ARBA" id="ARBA00004123"/>
    </source>
</evidence>
<evidence type="ECO:0000256" key="5">
    <source>
        <dbReference type="ARBA" id="ARBA00023242"/>
    </source>
</evidence>
<sequence>MCGGAVLADVPPPWRRRLILAGRLRPDTKMLISARAGSHKRSRKDEVVAEAGVDGNDATKRNNQFRGVRRRPWGKWAAEITDARKGARVWLGTYNTPEEAAKAYDAEARKIRGKKGKVNFPDEAPMASQKPIHVPTSLEVAKNAASSIQEPLVNISPDQGSNSFSTSNSSMKNDSRTTDITSVLARIPTLTEDDESAFLQDTANASMPVVTSDACVDHYELYMNFLMNSSDESTNTVLNYDDEPEDVGSNMNLWNFDDMPMTGDIVF</sequence>
<gene>
    <name evidence="8" type="ORF">HU200_040768</name>
</gene>
<dbReference type="GO" id="GO:0009873">
    <property type="term" value="P:ethylene-activated signaling pathway"/>
    <property type="evidence" value="ECO:0007669"/>
    <property type="project" value="InterPro"/>
</dbReference>
<dbReference type="Proteomes" id="UP000636709">
    <property type="component" value="Unassembled WGS sequence"/>
</dbReference>
<dbReference type="InterPro" id="IPR044808">
    <property type="entry name" value="ERF_plant"/>
</dbReference>
<evidence type="ECO:0000256" key="4">
    <source>
        <dbReference type="ARBA" id="ARBA00023163"/>
    </source>
</evidence>
<keyword evidence="3" id="KW-0238">DNA-binding</keyword>
<protein>
    <recommendedName>
        <fullName evidence="7">AP2/ERF domain-containing protein</fullName>
    </recommendedName>
</protein>
<comment type="caution">
    <text evidence="8">The sequence shown here is derived from an EMBL/GenBank/DDBJ whole genome shotgun (WGS) entry which is preliminary data.</text>
</comment>
<dbReference type="EMBL" id="JACEFO010001972">
    <property type="protein sequence ID" value="KAF8690417.1"/>
    <property type="molecule type" value="Genomic_DNA"/>
</dbReference>
<dbReference type="PROSITE" id="PS51032">
    <property type="entry name" value="AP2_ERF"/>
    <property type="match status" value="1"/>
</dbReference>
<evidence type="ECO:0000259" key="7">
    <source>
        <dbReference type="PROSITE" id="PS51032"/>
    </source>
</evidence>
<dbReference type="GO" id="GO:0003677">
    <property type="term" value="F:DNA binding"/>
    <property type="evidence" value="ECO:0007669"/>
    <property type="project" value="UniProtKB-KW"/>
</dbReference>
<keyword evidence="5" id="KW-0539">Nucleus</keyword>
<dbReference type="GO" id="GO:0005634">
    <property type="term" value="C:nucleus"/>
    <property type="evidence" value="ECO:0007669"/>
    <property type="project" value="UniProtKB-SubCell"/>
</dbReference>
<keyword evidence="4" id="KW-0804">Transcription</keyword>
<feature type="region of interest" description="Disordered" evidence="6">
    <location>
        <begin position="153"/>
        <end position="176"/>
    </location>
</feature>